<dbReference type="SUPFAM" id="SSF56219">
    <property type="entry name" value="DNase I-like"/>
    <property type="match status" value="1"/>
</dbReference>
<proteinExistence type="predicted"/>
<dbReference type="Gene3D" id="2.60.40.1260">
    <property type="entry name" value="Lamin Tail domain"/>
    <property type="match status" value="1"/>
</dbReference>
<dbReference type="PROSITE" id="PS51257">
    <property type="entry name" value="PROKAR_LIPOPROTEIN"/>
    <property type="match status" value="1"/>
</dbReference>
<feature type="compositionally biased region" description="Low complexity" evidence="1">
    <location>
        <begin position="521"/>
        <end position="530"/>
    </location>
</feature>
<dbReference type="InterPro" id="IPR005135">
    <property type="entry name" value="Endo/exonuclease/phosphatase"/>
</dbReference>
<feature type="compositionally biased region" description="Polar residues" evidence="1">
    <location>
        <begin position="531"/>
        <end position="541"/>
    </location>
</feature>
<dbReference type="InterPro" id="IPR036415">
    <property type="entry name" value="Lamin_tail_dom_sf"/>
</dbReference>
<name>A0ABT3ZUM7_9BACT</name>
<dbReference type="Pfam" id="PF03372">
    <property type="entry name" value="Exo_endo_phos"/>
    <property type="match status" value="1"/>
</dbReference>
<evidence type="ECO:0000256" key="1">
    <source>
        <dbReference type="SAM" id="MobiDB-lite"/>
    </source>
</evidence>
<feature type="region of interest" description="Disordered" evidence="1">
    <location>
        <begin position="521"/>
        <end position="569"/>
    </location>
</feature>
<dbReference type="Proteomes" id="UP001207654">
    <property type="component" value="Unassembled WGS sequence"/>
</dbReference>
<sequence>MRKTESSSRPWLLDRQLLAAVLSLTLAACGGLPQDEGGEDILGTQEAAASVRLRLMAANTTSGNLQSYDPGEGTRIFQGTRPDVVMIQEFNYGDNSATAIRNFVNTAFGSSFYYYREAGAQIPNGIISRYPIIASGEWDDTQVSNRDFAWARIDVPGPKDLWVVSVHLLTTSSSVRNTEATNLVNFIKANVPTGDYLAIGGDFNTDSRSEACFTAFGQVVSTASPYPADRNGNTNTNAARAKPYDHLLVDSDLRAYQTATVIGSSSFAAGTVIDTRVYSPISEISPALSADSGATNMQHMAIIKDFLIPSDDTTTASITVNAPNGGESYATGSTQSITWTATGVTSVKVEYTLNGSTWTPLTSSTSASTGSYSWTVPSSATTTAKVRVTDTSNSAITDTSNANFTITTGGGGGAAVVFINEVLANEAGSDVNGEFVEIVNSGGTAADLSGWTVSDGTSVRHTFASGTTLAAGKAIVVFGAAAGIPTGVTNAVGATTGMLNLGNSGDTVTVKNAAGTTVSTTTYSSSLSGTDGVSANRSPDGSSGGTFVLHTTLSSSGSSPGKRANGTAY</sequence>
<dbReference type="SUPFAM" id="SSF74853">
    <property type="entry name" value="Lamin A/C globular tail domain"/>
    <property type="match status" value="1"/>
</dbReference>
<feature type="domain" description="LTD" evidence="2">
    <location>
        <begin position="400"/>
        <end position="525"/>
    </location>
</feature>
<accession>A0ABT3ZUM7</accession>
<keyword evidence="4" id="KW-1185">Reference proteome</keyword>
<comment type="caution">
    <text evidence="3">The sequence shown here is derived from an EMBL/GenBank/DDBJ whole genome shotgun (WGS) entry which is preliminary data.</text>
</comment>
<dbReference type="PROSITE" id="PS51841">
    <property type="entry name" value="LTD"/>
    <property type="match status" value="1"/>
</dbReference>
<feature type="compositionally biased region" description="Polar residues" evidence="1">
    <location>
        <begin position="549"/>
        <end position="559"/>
    </location>
</feature>
<protein>
    <submittedName>
        <fullName evidence="3">Lamin tail domain-containing protein</fullName>
    </submittedName>
</protein>
<dbReference type="Pfam" id="PF00932">
    <property type="entry name" value="LTD"/>
    <property type="match status" value="1"/>
</dbReference>
<reference evidence="3 4" key="1">
    <citation type="submission" date="2022-11" db="EMBL/GenBank/DDBJ databases">
        <title>Minimal conservation of predation-associated metabolite biosynthetic gene clusters underscores biosynthetic potential of Myxococcota including descriptions for ten novel species: Archangium lansinium sp. nov., Myxococcus landrumus sp. nov., Nannocystis bai.</title>
        <authorList>
            <person name="Ahearne A."/>
            <person name="Stevens C."/>
            <person name="Phillips K."/>
        </authorList>
    </citation>
    <scope>NUCLEOTIDE SEQUENCE [LARGE SCALE GENOMIC DNA]</scope>
    <source>
        <strain evidence="3 4">MIWBW</strain>
    </source>
</reference>
<evidence type="ECO:0000313" key="4">
    <source>
        <dbReference type="Proteomes" id="UP001207654"/>
    </source>
</evidence>
<dbReference type="Gene3D" id="3.60.10.10">
    <property type="entry name" value="Endonuclease/exonuclease/phosphatase"/>
    <property type="match status" value="1"/>
</dbReference>
<evidence type="ECO:0000259" key="2">
    <source>
        <dbReference type="PROSITE" id="PS51841"/>
    </source>
</evidence>
<evidence type="ECO:0000313" key="3">
    <source>
        <dbReference type="EMBL" id="MCY1073100.1"/>
    </source>
</evidence>
<dbReference type="RefSeq" id="WP_267532117.1">
    <property type="nucleotide sequence ID" value="NZ_JAPNKA010000001.1"/>
</dbReference>
<dbReference type="InterPro" id="IPR036691">
    <property type="entry name" value="Endo/exonu/phosph_ase_sf"/>
</dbReference>
<gene>
    <name evidence="3" type="ORF">OV287_01260</name>
</gene>
<dbReference type="InterPro" id="IPR001322">
    <property type="entry name" value="Lamin_tail_dom"/>
</dbReference>
<dbReference type="EMBL" id="JAPNKA010000001">
    <property type="protein sequence ID" value="MCY1073100.1"/>
    <property type="molecule type" value="Genomic_DNA"/>
</dbReference>
<organism evidence="3 4">
    <name type="scientific">Archangium lansingense</name>
    <dbReference type="NCBI Taxonomy" id="2995310"/>
    <lineage>
        <taxon>Bacteria</taxon>
        <taxon>Pseudomonadati</taxon>
        <taxon>Myxococcota</taxon>
        <taxon>Myxococcia</taxon>
        <taxon>Myxococcales</taxon>
        <taxon>Cystobacterineae</taxon>
        <taxon>Archangiaceae</taxon>
        <taxon>Archangium</taxon>
    </lineage>
</organism>